<feature type="non-terminal residue" evidence="8">
    <location>
        <position position="98"/>
    </location>
</feature>
<dbReference type="AlphaFoldDB" id="A0AAV2H1P8"/>
<protein>
    <recommendedName>
        <fullName evidence="10">Cytochrome P450</fullName>
    </recommendedName>
</protein>
<dbReference type="EMBL" id="CAXITT010000003">
    <property type="protein sequence ID" value="CAL1526169.1"/>
    <property type="molecule type" value="Genomic_DNA"/>
</dbReference>
<dbReference type="PANTHER" id="PTHR24289:SF1">
    <property type="entry name" value="STEROID 17-ALPHA-HYDROXYLASE_17,20 LYASE"/>
    <property type="match status" value="1"/>
</dbReference>
<keyword evidence="7" id="KW-0472">Membrane</keyword>
<dbReference type="SUPFAM" id="SSF48264">
    <property type="entry name" value="Cytochrome P450"/>
    <property type="match status" value="1"/>
</dbReference>
<keyword evidence="2" id="KW-0349">Heme</keyword>
<feature type="transmembrane region" description="Helical" evidence="7">
    <location>
        <begin position="74"/>
        <end position="93"/>
    </location>
</feature>
<keyword evidence="5" id="KW-0408">Iron</keyword>
<organism evidence="8 9">
    <name type="scientific">Lymnaea stagnalis</name>
    <name type="common">Great pond snail</name>
    <name type="synonym">Helix stagnalis</name>
    <dbReference type="NCBI Taxonomy" id="6523"/>
    <lineage>
        <taxon>Eukaryota</taxon>
        <taxon>Metazoa</taxon>
        <taxon>Spiralia</taxon>
        <taxon>Lophotrochozoa</taxon>
        <taxon>Mollusca</taxon>
        <taxon>Gastropoda</taxon>
        <taxon>Heterobranchia</taxon>
        <taxon>Euthyneura</taxon>
        <taxon>Panpulmonata</taxon>
        <taxon>Hygrophila</taxon>
        <taxon>Lymnaeoidea</taxon>
        <taxon>Lymnaeidae</taxon>
        <taxon>Lymnaea</taxon>
    </lineage>
</organism>
<feature type="transmembrane region" description="Helical" evidence="7">
    <location>
        <begin position="13"/>
        <end position="32"/>
    </location>
</feature>
<dbReference type="InterPro" id="IPR036396">
    <property type="entry name" value="Cyt_P450_sf"/>
</dbReference>
<dbReference type="GO" id="GO:0020037">
    <property type="term" value="F:heme binding"/>
    <property type="evidence" value="ECO:0007669"/>
    <property type="project" value="InterPro"/>
</dbReference>
<gene>
    <name evidence="8" type="ORF">GSLYS_00000346001</name>
</gene>
<dbReference type="Gene3D" id="1.10.630.10">
    <property type="entry name" value="Cytochrome P450"/>
    <property type="match status" value="1"/>
</dbReference>
<evidence type="ECO:0000256" key="2">
    <source>
        <dbReference type="ARBA" id="ARBA00022617"/>
    </source>
</evidence>
<evidence type="ECO:0008006" key="10">
    <source>
        <dbReference type="Google" id="ProtNLM"/>
    </source>
</evidence>
<keyword evidence="6" id="KW-0503">Monooxygenase</keyword>
<name>A0AAV2H1P8_LYMST</name>
<keyword evidence="7" id="KW-0812">Transmembrane</keyword>
<dbReference type="Proteomes" id="UP001497497">
    <property type="component" value="Unassembled WGS sequence"/>
</dbReference>
<sequence length="98" mass="11282">MISSMLGRIVTDLGNSLFLVAVTALLLLYLWLRRPDPRYPPCPATPLPLFGHMFMIEKNPRVQLERWRREKGDLYSFYIGGTMVVVLNGYELIKEALV</sequence>
<evidence type="ECO:0000256" key="5">
    <source>
        <dbReference type="ARBA" id="ARBA00023004"/>
    </source>
</evidence>
<accession>A0AAV2H1P8</accession>
<dbReference type="GO" id="GO:0005506">
    <property type="term" value="F:iron ion binding"/>
    <property type="evidence" value="ECO:0007669"/>
    <property type="project" value="InterPro"/>
</dbReference>
<evidence type="ECO:0000256" key="7">
    <source>
        <dbReference type="SAM" id="Phobius"/>
    </source>
</evidence>
<dbReference type="GO" id="GO:0004508">
    <property type="term" value="F:steroid 17-alpha-monooxygenase activity"/>
    <property type="evidence" value="ECO:0007669"/>
    <property type="project" value="TreeGrafter"/>
</dbReference>
<comment type="similarity">
    <text evidence="1">Belongs to the cytochrome P450 family.</text>
</comment>
<evidence type="ECO:0000256" key="4">
    <source>
        <dbReference type="ARBA" id="ARBA00023002"/>
    </source>
</evidence>
<evidence type="ECO:0000256" key="6">
    <source>
        <dbReference type="ARBA" id="ARBA00023033"/>
    </source>
</evidence>
<reference evidence="8 9" key="1">
    <citation type="submission" date="2024-04" db="EMBL/GenBank/DDBJ databases">
        <authorList>
            <consortium name="Genoscope - CEA"/>
            <person name="William W."/>
        </authorList>
    </citation>
    <scope>NUCLEOTIDE SEQUENCE [LARGE SCALE GENOMIC DNA]</scope>
</reference>
<dbReference type="InterPro" id="IPR001128">
    <property type="entry name" value="Cyt_P450"/>
</dbReference>
<proteinExistence type="inferred from homology"/>
<dbReference type="GO" id="GO:0042446">
    <property type="term" value="P:hormone biosynthetic process"/>
    <property type="evidence" value="ECO:0007669"/>
    <property type="project" value="TreeGrafter"/>
</dbReference>
<dbReference type="Pfam" id="PF00067">
    <property type="entry name" value="p450"/>
    <property type="match status" value="1"/>
</dbReference>
<evidence type="ECO:0000256" key="1">
    <source>
        <dbReference type="ARBA" id="ARBA00010617"/>
    </source>
</evidence>
<keyword evidence="3" id="KW-0479">Metal-binding</keyword>
<evidence type="ECO:0000313" key="9">
    <source>
        <dbReference type="Proteomes" id="UP001497497"/>
    </source>
</evidence>
<keyword evidence="4" id="KW-0560">Oxidoreductase</keyword>
<evidence type="ECO:0000313" key="8">
    <source>
        <dbReference type="EMBL" id="CAL1526169.1"/>
    </source>
</evidence>
<dbReference type="PANTHER" id="PTHR24289">
    <property type="entry name" value="STEROID 17-ALPHA-HYDROXYLASE/17,20 LYASE"/>
    <property type="match status" value="1"/>
</dbReference>
<comment type="caution">
    <text evidence="8">The sequence shown here is derived from an EMBL/GenBank/DDBJ whole genome shotgun (WGS) entry which is preliminary data.</text>
</comment>
<dbReference type="GO" id="GO:0042448">
    <property type="term" value="P:progesterone metabolic process"/>
    <property type="evidence" value="ECO:0007669"/>
    <property type="project" value="TreeGrafter"/>
</dbReference>
<keyword evidence="7" id="KW-1133">Transmembrane helix</keyword>
<evidence type="ECO:0000256" key="3">
    <source>
        <dbReference type="ARBA" id="ARBA00022723"/>
    </source>
</evidence>
<keyword evidence="9" id="KW-1185">Reference proteome</keyword>